<dbReference type="Gene3D" id="3.30.760.10">
    <property type="entry name" value="RNA Cap, Translation Initiation Factor Eif4e"/>
    <property type="match status" value="1"/>
</dbReference>
<dbReference type="InterPro" id="IPR023398">
    <property type="entry name" value="TIF_eIF4e-like"/>
</dbReference>
<reference evidence="7" key="1">
    <citation type="submission" date="2015-11" db="EMBL/GenBank/DDBJ databases">
        <title>De novo transcriptome assembly of four potential Pierce s Disease insect vectors from Arizona vineyards.</title>
        <authorList>
            <person name="Tassone E.E."/>
        </authorList>
    </citation>
    <scope>NUCLEOTIDE SEQUENCE</scope>
</reference>
<dbReference type="SUPFAM" id="SSF55418">
    <property type="entry name" value="eIF4e-like"/>
    <property type="match status" value="1"/>
</dbReference>
<dbReference type="PANTHER" id="PTHR11960:SF8">
    <property type="entry name" value="EUKARYOTIC TRANSLATION INITIATION FACTOR 4E1-RELATED"/>
    <property type="match status" value="1"/>
</dbReference>
<keyword evidence="2 6" id="KW-0396">Initiation factor</keyword>
<evidence type="ECO:0000256" key="5">
    <source>
        <dbReference type="ARBA" id="ARBA00022917"/>
    </source>
</evidence>
<evidence type="ECO:0000256" key="2">
    <source>
        <dbReference type="ARBA" id="ARBA00022540"/>
    </source>
</evidence>
<gene>
    <name evidence="7" type="ORF">g.47745</name>
</gene>
<dbReference type="GO" id="GO:0000340">
    <property type="term" value="F:RNA 7-methylguanosine cap binding"/>
    <property type="evidence" value="ECO:0007669"/>
    <property type="project" value="TreeGrafter"/>
</dbReference>
<dbReference type="GO" id="GO:0006417">
    <property type="term" value="P:regulation of translation"/>
    <property type="evidence" value="ECO:0007669"/>
    <property type="project" value="UniProtKB-KW"/>
</dbReference>
<dbReference type="GO" id="GO:0016281">
    <property type="term" value="C:eukaryotic translation initiation factor 4F complex"/>
    <property type="evidence" value="ECO:0007669"/>
    <property type="project" value="TreeGrafter"/>
</dbReference>
<evidence type="ECO:0000313" key="7">
    <source>
        <dbReference type="EMBL" id="JAS42661.1"/>
    </source>
</evidence>
<keyword evidence="4 6" id="KW-0694">RNA-binding</keyword>
<sequence length="136" mass="15597">MIKSMENRHGKKSINCDTEFDCASSVCSNESERSISPPPFASLAEIPIEYAMQHFDETVPAKSLVHPFACEWTLWFNNLTGDVDWTESLKQVHTYSTVEDFWSLYNNVKTAEELSRLTAKFEFSLFRKGIEPMAEC</sequence>
<evidence type="ECO:0000256" key="6">
    <source>
        <dbReference type="RuleBase" id="RU004374"/>
    </source>
</evidence>
<dbReference type="InterPro" id="IPR001040">
    <property type="entry name" value="TIF_eIF_4E"/>
</dbReference>
<keyword evidence="3" id="KW-0810">Translation regulation</keyword>
<comment type="similarity">
    <text evidence="1 6">Belongs to the eukaryotic initiation factor 4E family.</text>
</comment>
<dbReference type="GO" id="GO:0003743">
    <property type="term" value="F:translation initiation factor activity"/>
    <property type="evidence" value="ECO:0007669"/>
    <property type="project" value="UniProtKB-KW"/>
</dbReference>
<dbReference type="EMBL" id="GECZ01027108">
    <property type="protein sequence ID" value="JAS42661.1"/>
    <property type="molecule type" value="Transcribed_RNA"/>
</dbReference>
<protein>
    <submittedName>
        <fullName evidence="7">Uncharacterized protein</fullName>
    </submittedName>
</protein>
<dbReference type="PANTHER" id="PTHR11960">
    <property type="entry name" value="EUKARYOTIC TRANSLATION INITIATION FACTOR 4E RELATED"/>
    <property type="match status" value="1"/>
</dbReference>
<name>A0A1B6EXW2_9HEMI</name>
<evidence type="ECO:0000256" key="3">
    <source>
        <dbReference type="ARBA" id="ARBA00022845"/>
    </source>
</evidence>
<dbReference type="Pfam" id="PF01652">
    <property type="entry name" value="IF4E"/>
    <property type="match status" value="1"/>
</dbReference>
<dbReference type="AlphaFoldDB" id="A0A1B6EXW2"/>
<feature type="non-terminal residue" evidence="7">
    <location>
        <position position="136"/>
    </location>
</feature>
<organism evidence="7">
    <name type="scientific">Cuerna arida</name>
    <dbReference type="NCBI Taxonomy" id="1464854"/>
    <lineage>
        <taxon>Eukaryota</taxon>
        <taxon>Metazoa</taxon>
        <taxon>Ecdysozoa</taxon>
        <taxon>Arthropoda</taxon>
        <taxon>Hexapoda</taxon>
        <taxon>Insecta</taxon>
        <taxon>Pterygota</taxon>
        <taxon>Neoptera</taxon>
        <taxon>Paraneoptera</taxon>
        <taxon>Hemiptera</taxon>
        <taxon>Auchenorrhyncha</taxon>
        <taxon>Membracoidea</taxon>
        <taxon>Cicadellidae</taxon>
        <taxon>Cicadellinae</taxon>
        <taxon>Proconiini</taxon>
        <taxon>Cuerna</taxon>
    </lineage>
</organism>
<keyword evidence="5 6" id="KW-0648">Protein biosynthesis</keyword>
<proteinExistence type="inferred from homology"/>
<evidence type="ECO:0000256" key="4">
    <source>
        <dbReference type="ARBA" id="ARBA00022884"/>
    </source>
</evidence>
<evidence type="ECO:0000256" key="1">
    <source>
        <dbReference type="ARBA" id="ARBA00009860"/>
    </source>
</evidence>
<accession>A0A1B6EXW2</accession>